<name>A0ABU6VBI3_9FABA</name>
<gene>
    <name evidence="1" type="ORF">PIB30_034595</name>
</gene>
<reference evidence="1 2" key="1">
    <citation type="journal article" date="2023" name="Plants (Basel)">
        <title>Bridging the Gap: Combining Genomics and Transcriptomics Approaches to Understand Stylosanthes scabra, an Orphan Legume from the Brazilian Caatinga.</title>
        <authorList>
            <person name="Ferreira-Neto J.R.C."/>
            <person name="da Silva M.D."/>
            <person name="Binneck E."/>
            <person name="de Melo N.F."/>
            <person name="da Silva R.H."/>
            <person name="de Melo A.L.T.M."/>
            <person name="Pandolfi V."/>
            <person name="Bustamante F.O."/>
            <person name="Brasileiro-Vidal A.C."/>
            <person name="Benko-Iseppon A.M."/>
        </authorList>
    </citation>
    <scope>NUCLEOTIDE SEQUENCE [LARGE SCALE GENOMIC DNA]</scope>
    <source>
        <tissue evidence="1">Leaves</tissue>
    </source>
</reference>
<accession>A0ABU6VBI3</accession>
<proteinExistence type="predicted"/>
<evidence type="ECO:0000313" key="2">
    <source>
        <dbReference type="Proteomes" id="UP001341840"/>
    </source>
</evidence>
<evidence type="ECO:0008006" key="3">
    <source>
        <dbReference type="Google" id="ProtNLM"/>
    </source>
</evidence>
<keyword evidence="2" id="KW-1185">Reference proteome</keyword>
<sequence length="121" mass="13460">MGCFTRRTRLSLVVQRFCSSCSAMKGGLKVENQVISRYPVWIQFWGMPENFKTLEVASKLGASIDKVLEGVMRSWRNLCGTKRQAEADPTLSFEQGEGSMVEGFDMVMVEGASLSMQPQAP</sequence>
<dbReference type="Proteomes" id="UP001341840">
    <property type="component" value="Unassembled WGS sequence"/>
</dbReference>
<protein>
    <recommendedName>
        <fullName evidence="3">DUF4283 domain-containing protein</fullName>
    </recommendedName>
</protein>
<evidence type="ECO:0000313" key="1">
    <source>
        <dbReference type="EMBL" id="MED6170794.1"/>
    </source>
</evidence>
<dbReference type="EMBL" id="JASCZI010151196">
    <property type="protein sequence ID" value="MED6170794.1"/>
    <property type="molecule type" value="Genomic_DNA"/>
</dbReference>
<organism evidence="1 2">
    <name type="scientific">Stylosanthes scabra</name>
    <dbReference type="NCBI Taxonomy" id="79078"/>
    <lineage>
        <taxon>Eukaryota</taxon>
        <taxon>Viridiplantae</taxon>
        <taxon>Streptophyta</taxon>
        <taxon>Embryophyta</taxon>
        <taxon>Tracheophyta</taxon>
        <taxon>Spermatophyta</taxon>
        <taxon>Magnoliopsida</taxon>
        <taxon>eudicotyledons</taxon>
        <taxon>Gunneridae</taxon>
        <taxon>Pentapetalae</taxon>
        <taxon>rosids</taxon>
        <taxon>fabids</taxon>
        <taxon>Fabales</taxon>
        <taxon>Fabaceae</taxon>
        <taxon>Papilionoideae</taxon>
        <taxon>50 kb inversion clade</taxon>
        <taxon>dalbergioids sensu lato</taxon>
        <taxon>Dalbergieae</taxon>
        <taxon>Pterocarpus clade</taxon>
        <taxon>Stylosanthes</taxon>
    </lineage>
</organism>
<comment type="caution">
    <text evidence="1">The sequence shown here is derived from an EMBL/GenBank/DDBJ whole genome shotgun (WGS) entry which is preliminary data.</text>
</comment>